<proteinExistence type="predicted"/>
<evidence type="ECO:0000256" key="1">
    <source>
        <dbReference type="SAM" id="MobiDB-lite"/>
    </source>
</evidence>
<dbReference type="VEuPathDB" id="FungiDB:SPSK_02094"/>
<dbReference type="GeneID" id="27664264"/>
<accession>A0A0F2MDF7</accession>
<sequence length="84" mass="8935">MPHGRGTRLIPSPRHLATATVLQETLFSSPGVREQMRAATVPPPWGIRDDPARGDSLAATAGPINADDMIHGQTKGENGKQVAR</sequence>
<organism evidence="2 3">
    <name type="scientific">Sporothrix schenckii 1099-18</name>
    <dbReference type="NCBI Taxonomy" id="1397361"/>
    <lineage>
        <taxon>Eukaryota</taxon>
        <taxon>Fungi</taxon>
        <taxon>Dikarya</taxon>
        <taxon>Ascomycota</taxon>
        <taxon>Pezizomycotina</taxon>
        <taxon>Sordariomycetes</taxon>
        <taxon>Sordariomycetidae</taxon>
        <taxon>Ophiostomatales</taxon>
        <taxon>Ophiostomataceae</taxon>
        <taxon>Sporothrix</taxon>
    </lineage>
</organism>
<dbReference type="AlphaFoldDB" id="A0A0F2MDF7"/>
<dbReference type="RefSeq" id="XP_016589566.1">
    <property type="nucleotide sequence ID" value="XM_016728987.1"/>
</dbReference>
<dbReference type="KEGG" id="ssck:SPSK_02094"/>
<reference evidence="2 3" key="1">
    <citation type="journal article" date="2014" name="BMC Genomics">
        <title>Comparative genomics of the major fungal agents of human and animal Sporotrichosis: Sporothrix schenckii and Sporothrix brasiliensis.</title>
        <authorList>
            <person name="Teixeira M.M."/>
            <person name="de Almeida L.G."/>
            <person name="Kubitschek-Barreira P."/>
            <person name="Alves F.L."/>
            <person name="Kioshima E.S."/>
            <person name="Abadio A.K."/>
            <person name="Fernandes L."/>
            <person name="Derengowski L.S."/>
            <person name="Ferreira K.S."/>
            <person name="Souza R.C."/>
            <person name="Ruiz J.C."/>
            <person name="de Andrade N.C."/>
            <person name="Paes H.C."/>
            <person name="Nicola A.M."/>
            <person name="Albuquerque P."/>
            <person name="Gerber A.L."/>
            <person name="Martins V.P."/>
            <person name="Peconick L.D."/>
            <person name="Neto A.V."/>
            <person name="Chaucanez C.B."/>
            <person name="Silva P.A."/>
            <person name="Cunha O.L."/>
            <person name="de Oliveira F.F."/>
            <person name="dos Santos T.C."/>
            <person name="Barros A.L."/>
            <person name="Soares M.A."/>
            <person name="de Oliveira L.M."/>
            <person name="Marini M.M."/>
            <person name="Villalobos-Duno H."/>
            <person name="Cunha M.M."/>
            <person name="de Hoog S."/>
            <person name="da Silveira J.F."/>
            <person name="Henrissat B."/>
            <person name="Nino-Vega G.A."/>
            <person name="Cisalpino P.S."/>
            <person name="Mora-Montes H.M."/>
            <person name="Almeida S.R."/>
            <person name="Stajich J.E."/>
            <person name="Lopes-Bezerra L.M."/>
            <person name="Vasconcelos A.T."/>
            <person name="Felipe M.S."/>
        </authorList>
    </citation>
    <scope>NUCLEOTIDE SEQUENCE [LARGE SCALE GENOMIC DNA]</scope>
    <source>
        <strain evidence="2 3">1099-18</strain>
    </source>
</reference>
<gene>
    <name evidence="2" type="ORF">SPSK_02094</name>
</gene>
<evidence type="ECO:0000313" key="2">
    <source>
        <dbReference type="EMBL" id="KJR86890.1"/>
    </source>
</evidence>
<reference evidence="2 3" key="2">
    <citation type="journal article" date="2015" name="Eukaryot. Cell">
        <title>Asexual propagation of a virulent clone complex in a human and feline outbreak of sporotrichosis.</title>
        <authorList>
            <person name="Teixeira Mde M."/>
            <person name="Rodrigues A.M."/>
            <person name="Tsui C.K."/>
            <person name="de Almeida L.G."/>
            <person name="Van Diepeningen A.D."/>
            <person name="van den Ende B.G."/>
            <person name="Fernandes G.F."/>
            <person name="Kano R."/>
            <person name="Hamelin R.C."/>
            <person name="Lopes-Bezerra L.M."/>
            <person name="Vasconcelos A.T."/>
            <person name="de Hoog S."/>
            <person name="de Camargo Z.P."/>
            <person name="Felipe M.S."/>
        </authorList>
    </citation>
    <scope>NUCLEOTIDE SEQUENCE [LARGE SCALE GENOMIC DNA]</scope>
    <source>
        <strain evidence="2 3">1099-18</strain>
    </source>
</reference>
<protein>
    <submittedName>
        <fullName evidence="2">Uncharacterized protein</fullName>
    </submittedName>
</protein>
<evidence type="ECO:0000313" key="3">
    <source>
        <dbReference type="Proteomes" id="UP000033710"/>
    </source>
</evidence>
<comment type="caution">
    <text evidence="2">The sequence shown here is derived from an EMBL/GenBank/DDBJ whole genome shotgun (WGS) entry which is preliminary data.</text>
</comment>
<name>A0A0F2MDF7_SPOSC</name>
<feature type="region of interest" description="Disordered" evidence="1">
    <location>
        <begin position="40"/>
        <end position="84"/>
    </location>
</feature>
<dbReference type="EMBL" id="AXCR01000005">
    <property type="protein sequence ID" value="KJR86890.1"/>
    <property type="molecule type" value="Genomic_DNA"/>
</dbReference>
<dbReference type="Proteomes" id="UP000033710">
    <property type="component" value="Unassembled WGS sequence"/>
</dbReference>